<name>A0AAE9YBB5_9CAUD</name>
<dbReference type="Pfam" id="PF12363">
    <property type="entry name" value="Phage_TAC_12"/>
    <property type="match status" value="1"/>
</dbReference>
<proteinExistence type="predicted"/>
<accession>A0AAE9YBB5</accession>
<sequence length="245" mass="28409">MRFEIEGKEHELKLTYKSIAELNKKYKGGAQEVIGSCLQGDLEMFEDAVYFGLMHTDEGITREQVVTEIVKQFEAEKISQEFIDKVLNEVVADNFFLQSDNEEIKNTNEETIGSEESGTERDGGRDVRNGRRTADFSREEIDKVQQDGFRYLGLLPSEVMNLSPREFQNMMTGRNEQYLDELQTYSIFALMMRSVYHSNPKKGMKPKDLFDRSKMVTDEHKKKSIENRAKQAEEDMKFLQNLNLG</sequence>
<organism evidence="3 4">
    <name type="scientific">Bacillus phage 0105phi7-2</name>
    <dbReference type="NCBI Taxonomy" id="3025408"/>
    <lineage>
        <taxon>Viruses</taxon>
        <taxon>Duplodnaviria</taxon>
        <taxon>Heunggongvirae</taxon>
        <taxon>Uroviricota</taxon>
        <taxon>Caudoviricetes</taxon>
        <taxon>Theosmithvirus</taxon>
        <taxon>Theosmithvirus tv0105phi72</taxon>
    </lineage>
</organism>
<gene>
    <name evidence="3" type="ORF">0105phi72_015</name>
</gene>
<keyword evidence="1" id="KW-0175">Coiled coil</keyword>
<feature type="compositionally biased region" description="Basic and acidic residues" evidence="2">
    <location>
        <begin position="118"/>
        <end position="134"/>
    </location>
</feature>
<dbReference type="InterPro" id="IPR024410">
    <property type="entry name" value="Phage_TAC_12"/>
</dbReference>
<feature type="region of interest" description="Disordered" evidence="2">
    <location>
        <begin position="105"/>
        <end position="134"/>
    </location>
</feature>
<dbReference type="Proteomes" id="UP001222392">
    <property type="component" value="Segment"/>
</dbReference>
<reference evidence="3" key="1">
    <citation type="submission" date="2023-01" db="EMBL/GenBank/DDBJ databases">
        <title>Siphophage 0105phi7-2 of Bacillus thuringiensis: Novel Propagation, DNA, and Genome-Implied Assembly.</title>
        <authorList>
            <person name="Roberts S."/>
            <person name="Aldis M."/>
            <person name="Wright E.T."/>
            <person name="Lai Z."/>
            <person name="Hardies S.C."/>
            <person name="Serwer P."/>
        </authorList>
    </citation>
    <scope>NUCLEOTIDE SEQUENCE</scope>
</reference>
<evidence type="ECO:0000256" key="2">
    <source>
        <dbReference type="SAM" id="MobiDB-lite"/>
    </source>
</evidence>
<feature type="coiled-coil region" evidence="1">
    <location>
        <begin position="215"/>
        <end position="242"/>
    </location>
</feature>
<keyword evidence="4" id="KW-1185">Reference proteome</keyword>
<protein>
    <submittedName>
        <fullName evidence="3">LamT-like tail assembly chaperone</fullName>
    </submittedName>
</protein>
<dbReference type="EMBL" id="OQ317942">
    <property type="protein sequence ID" value="WCS66561.1"/>
    <property type="molecule type" value="Genomic_DNA"/>
</dbReference>
<evidence type="ECO:0000313" key="3">
    <source>
        <dbReference type="EMBL" id="WCS66561.1"/>
    </source>
</evidence>
<evidence type="ECO:0000256" key="1">
    <source>
        <dbReference type="SAM" id="Coils"/>
    </source>
</evidence>
<evidence type="ECO:0000313" key="4">
    <source>
        <dbReference type="Proteomes" id="UP001222392"/>
    </source>
</evidence>